<accession>A0A9P8W5Y8</accession>
<dbReference type="AlphaFoldDB" id="A0A9P8W5Y8"/>
<dbReference type="EMBL" id="JAGPYM010000009">
    <property type="protein sequence ID" value="KAH6890584.1"/>
    <property type="molecule type" value="Genomic_DNA"/>
</dbReference>
<gene>
    <name evidence="1" type="ORF">B0T10DRAFT_323541</name>
</gene>
<sequence length="292" mass="32162">MPGPGWLLVIPACLSPECVRTTGSKDRCLRRHNGRGVEKGSSSSLRLSLSRPIRTFPLIARDLKRPHRVHVAWRSFAPTGLVSARPASCTSSSWATVVSPPFPVQSTHQKMGPRGRGQFRPRRRLQRSFVQGLRLSPSIEAHGRLCEMEYHGVCSPSHMGSPTPTPNTHTHAHDAGRWALLALLALLTLLSTSHPPPCACHPLSLSCFHACHLPIRLHSFLFGGALSLSLLFSSPFPSLPLVHSPHRPHLLRQVPKASSSVLFDSRQRPRASKPILANRSCLRLLLLMSSRL</sequence>
<dbReference type="OrthoDB" id="10669565at2759"/>
<protein>
    <submittedName>
        <fullName evidence="1">Uncharacterized protein</fullName>
    </submittedName>
</protein>
<proteinExistence type="predicted"/>
<evidence type="ECO:0000313" key="1">
    <source>
        <dbReference type="EMBL" id="KAH6890584.1"/>
    </source>
</evidence>
<evidence type="ECO:0000313" key="2">
    <source>
        <dbReference type="Proteomes" id="UP000777438"/>
    </source>
</evidence>
<keyword evidence="2" id="KW-1185">Reference proteome</keyword>
<name>A0A9P8W5Y8_9HYPO</name>
<reference evidence="1 2" key="1">
    <citation type="journal article" date="2021" name="Nat. Commun.">
        <title>Genetic determinants of endophytism in the Arabidopsis root mycobiome.</title>
        <authorList>
            <person name="Mesny F."/>
            <person name="Miyauchi S."/>
            <person name="Thiergart T."/>
            <person name="Pickel B."/>
            <person name="Atanasova L."/>
            <person name="Karlsson M."/>
            <person name="Huettel B."/>
            <person name="Barry K.W."/>
            <person name="Haridas S."/>
            <person name="Chen C."/>
            <person name="Bauer D."/>
            <person name="Andreopoulos W."/>
            <person name="Pangilinan J."/>
            <person name="LaButti K."/>
            <person name="Riley R."/>
            <person name="Lipzen A."/>
            <person name="Clum A."/>
            <person name="Drula E."/>
            <person name="Henrissat B."/>
            <person name="Kohler A."/>
            <person name="Grigoriev I.V."/>
            <person name="Martin F.M."/>
            <person name="Hacquard S."/>
        </authorList>
    </citation>
    <scope>NUCLEOTIDE SEQUENCE [LARGE SCALE GENOMIC DNA]</scope>
    <source>
        <strain evidence="1 2">MPI-CAGE-CH-0241</strain>
    </source>
</reference>
<dbReference type="Proteomes" id="UP000777438">
    <property type="component" value="Unassembled WGS sequence"/>
</dbReference>
<comment type="caution">
    <text evidence="1">The sequence shown here is derived from an EMBL/GenBank/DDBJ whole genome shotgun (WGS) entry which is preliminary data.</text>
</comment>
<organism evidence="1 2">
    <name type="scientific">Thelonectria olida</name>
    <dbReference type="NCBI Taxonomy" id="1576542"/>
    <lineage>
        <taxon>Eukaryota</taxon>
        <taxon>Fungi</taxon>
        <taxon>Dikarya</taxon>
        <taxon>Ascomycota</taxon>
        <taxon>Pezizomycotina</taxon>
        <taxon>Sordariomycetes</taxon>
        <taxon>Hypocreomycetidae</taxon>
        <taxon>Hypocreales</taxon>
        <taxon>Nectriaceae</taxon>
        <taxon>Thelonectria</taxon>
    </lineage>
</organism>